<name>U1MR77_9EURY</name>
<sequence length="70" mass="7978">MGFRQALENHGECSVTLENDLVIELHLDADFETDSDTGRTEVSFTDENNEDHTFFADTVVNYSTHPSHFE</sequence>
<protein>
    <submittedName>
        <fullName evidence="1">Uncharacterized protein</fullName>
    </submittedName>
</protein>
<reference evidence="1" key="1">
    <citation type="journal article" date="2013" name="PLoS ONE">
        <title>Assembly-driven community genomics of a hypersaline microbial ecosystem.</title>
        <authorList>
            <person name="Podell S."/>
            <person name="Ugalde J.A."/>
            <person name="Narasingarao P."/>
            <person name="Banfield J.F."/>
            <person name="Heidelberg K.B."/>
            <person name="Allen E.E."/>
        </authorList>
    </citation>
    <scope>NUCLEOTIDE SEQUENCE [LARGE SCALE GENOMIC DNA]</scope>
</reference>
<organism evidence="1">
    <name type="scientific">Haloquadratum walsbyi J07HQW1</name>
    <dbReference type="NCBI Taxonomy" id="1238424"/>
    <lineage>
        <taxon>Archaea</taxon>
        <taxon>Methanobacteriati</taxon>
        <taxon>Methanobacteriota</taxon>
        <taxon>Stenosarchaea group</taxon>
        <taxon>Halobacteria</taxon>
        <taxon>Halobacteriales</taxon>
        <taxon>Haloferacaceae</taxon>
        <taxon>Haloquadratum</taxon>
    </lineage>
</organism>
<dbReference type="Proteomes" id="UP000030649">
    <property type="component" value="Unassembled WGS sequence"/>
</dbReference>
<accession>U1MR77</accession>
<proteinExistence type="predicted"/>
<evidence type="ECO:0000313" key="1">
    <source>
        <dbReference type="EMBL" id="ERG92589.1"/>
    </source>
</evidence>
<dbReference type="AlphaFoldDB" id="U1MR77"/>
<dbReference type="EMBL" id="KE356560">
    <property type="protein sequence ID" value="ERG92589.1"/>
    <property type="molecule type" value="Genomic_DNA"/>
</dbReference>
<gene>
    <name evidence="1" type="ORF">J07HQW1_02633</name>
</gene>
<dbReference type="HOGENOM" id="CLU_2748102_0_0_2"/>